<dbReference type="VEuPathDB" id="VectorBase:AMEC000296"/>
<keyword evidence="3" id="KW-1185">Reference proteome</keyword>
<evidence type="ECO:0000313" key="2">
    <source>
        <dbReference type="EnsemblMetazoa" id="AMEC000296-PA"/>
    </source>
</evidence>
<feature type="compositionally biased region" description="Polar residues" evidence="1">
    <location>
        <begin position="248"/>
        <end position="257"/>
    </location>
</feature>
<dbReference type="Proteomes" id="UP000075902">
    <property type="component" value="Unassembled WGS sequence"/>
</dbReference>
<sequence>MKGGAGGYDATSRALVAAGMRHILRVFAGERLLVEHLALAARDQARMAVDAGDQPVAVAGHWVARVRPEAGRDRAGRHGLRALEADHRLRVARVEQLVGPVAAVDAVIVHQARFAQLLVHLAERALVVAGGAFGRVRIDAEQVLAAGRRQGRLVRGELAATAVDRPVVVAVVVDRTLAVEQQPVLARLERERTVGAEEELVAVVRVQVRLLAVRFRTAGSSCGRCWKQKFTVSSNAGTGRVGEKCNATGGTETTSAHQLRHRKAGPGIR</sequence>
<reference evidence="2" key="2">
    <citation type="submission" date="2020-05" db="UniProtKB">
        <authorList>
            <consortium name="EnsemblMetazoa"/>
        </authorList>
    </citation>
    <scope>IDENTIFICATION</scope>
    <source>
        <strain evidence="2">CM1001059</strain>
    </source>
</reference>
<dbReference type="EnsemblMetazoa" id="AMEC000296-RA">
    <property type="protein sequence ID" value="AMEC000296-PA"/>
    <property type="gene ID" value="AMEC000296"/>
</dbReference>
<organism evidence="2 3">
    <name type="scientific">Anopheles melas</name>
    <dbReference type="NCBI Taxonomy" id="34690"/>
    <lineage>
        <taxon>Eukaryota</taxon>
        <taxon>Metazoa</taxon>
        <taxon>Ecdysozoa</taxon>
        <taxon>Arthropoda</taxon>
        <taxon>Hexapoda</taxon>
        <taxon>Insecta</taxon>
        <taxon>Pterygota</taxon>
        <taxon>Neoptera</taxon>
        <taxon>Endopterygota</taxon>
        <taxon>Diptera</taxon>
        <taxon>Nematocera</taxon>
        <taxon>Culicoidea</taxon>
        <taxon>Culicidae</taxon>
        <taxon>Anophelinae</taxon>
        <taxon>Anopheles</taxon>
    </lineage>
</organism>
<accession>A0A182TDD7</accession>
<feature type="region of interest" description="Disordered" evidence="1">
    <location>
        <begin position="247"/>
        <end position="269"/>
    </location>
</feature>
<dbReference type="AlphaFoldDB" id="A0A182TDD7"/>
<feature type="compositionally biased region" description="Basic residues" evidence="1">
    <location>
        <begin position="258"/>
        <end position="269"/>
    </location>
</feature>
<name>A0A182TDD7_9DIPT</name>
<evidence type="ECO:0000313" key="3">
    <source>
        <dbReference type="Proteomes" id="UP000075902"/>
    </source>
</evidence>
<protein>
    <submittedName>
        <fullName evidence="2">Uncharacterized protein</fullName>
    </submittedName>
</protein>
<reference evidence="3" key="1">
    <citation type="submission" date="2014-01" db="EMBL/GenBank/DDBJ databases">
        <title>The Genome Sequence of Anopheles melas CM1001059_A (V2).</title>
        <authorList>
            <consortium name="The Broad Institute Genomics Platform"/>
            <person name="Neafsey D.E."/>
            <person name="Besansky N."/>
            <person name="Howell P."/>
            <person name="Walton C."/>
            <person name="Young S.K."/>
            <person name="Zeng Q."/>
            <person name="Gargeya S."/>
            <person name="Fitzgerald M."/>
            <person name="Haas B."/>
            <person name="Abouelleil A."/>
            <person name="Allen A.W."/>
            <person name="Alvarado L."/>
            <person name="Arachchi H.M."/>
            <person name="Berlin A.M."/>
            <person name="Chapman S.B."/>
            <person name="Gainer-Dewar J."/>
            <person name="Goldberg J."/>
            <person name="Griggs A."/>
            <person name="Gujja S."/>
            <person name="Hansen M."/>
            <person name="Howarth C."/>
            <person name="Imamovic A."/>
            <person name="Ireland A."/>
            <person name="Larimer J."/>
            <person name="McCowan C."/>
            <person name="Murphy C."/>
            <person name="Pearson M."/>
            <person name="Poon T.W."/>
            <person name="Priest M."/>
            <person name="Roberts A."/>
            <person name="Saif S."/>
            <person name="Shea T."/>
            <person name="Sisk P."/>
            <person name="Sykes S."/>
            <person name="Wortman J."/>
            <person name="Nusbaum C."/>
            <person name="Birren B."/>
        </authorList>
    </citation>
    <scope>NUCLEOTIDE SEQUENCE [LARGE SCALE GENOMIC DNA]</scope>
    <source>
        <strain evidence="3">CM1001059</strain>
    </source>
</reference>
<evidence type="ECO:0000256" key="1">
    <source>
        <dbReference type="SAM" id="MobiDB-lite"/>
    </source>
</evidence>
<proteinExistence type="predicted"/>